<dbReference type="Pfam" id="PF08032">
    <property type="entry name" value="SpoU_sub_bind"/>
    <property type="match status" value="1"/>
</dbReference>
<dbReference type="InterPro" id="IPR001537">
    <property type="entry name" value="SpoU_MeTrfase"/>
</dbReference>
<dbReference type="InterPro" id="IPR004441">
    <property type="entry name" value="rRNA_MeTrfase_TrmH"/>
</dbReference>
<evidence type="ECO:0000259" key="3">
    <source>
        <dbReference type="Pfam" id="PF00588"/>
    </source>
</evidence>
<dbReference type="GO" id="GO:0008173">
    <property type="term" value="F:RNA methyltransferase activity"/>
    <property type="evidence" value="ECO:0007669"/>
    <property type="project" value="InterPro"/>
</dbReference>
<dbReference type="GO" id="GO:0032259">
    <property type="term" value="P:methylation"/>
    <property type="evidence" value="ECO:0007669"/>
    <property type="project" value="UniProtKB-KW"/>
</dbReference>
<comment type="caution">
    <text evidence="5">The sequence shown here is derived from an EMBL/GenBank/DDBJ whole genome shotgun (WGS) entry which is preliminary data.</text>
</comment>
<evidence type="ECO:0000313" key="6">
    <source>
        <dbReference type="Proteomes" id="UP000587760"/>
    </source>
</evidence>
<dbReference type="GO" id="GO:0005829">
    <property type="term" value="C:cytosol"/>
    <property type="evidence" value="ECO:0007669"/>
    <property type="project" value="TreeGrafter"/>
</dbReference>
<dbReference type="Gene3D" id="3.30.1330.30">
    <property type="match status" value="1"/>
</dbReference>
<keyword evidence="6" id="KW-1185">Reference proteome</keyword>
<dbReference type="EMBL" id="JACHGJ010000004">
    <property type="protein sequence ID" value="MBB6480856.1"/>
    <property type="molecule type" value="Genomic_DNA"/>
</dbReference>
<dbReference type="EC" id="2.1.1.185" evidence="5"/>
<dbReference type="Proteomes" id="UP000587760">
    <property type="component" value="Unassembled WGS sequence"/>
</dbReference>
<dbReference type="InterPro" id="IPR029028">
    <property type="entry name" value="Alpha/beta_knot_MTases"/>
</dbReference>
<dbReference type="RefSeq" id="WP_184747112.1">
    <property type="nucleotide sequence ID" value="NZ_JACHGJ010000004.1"/>
</dbReference>
<dbReference type="CDD" id="cd18103">
    <property type="entry name" value="SpoU-like_RlmB"/>
    <property type="match status" value="1"/>
</dbReference>
<organism evidence="5 6">
    <name type="scientific">Spirochaeta isovalerica</name>
    <dbReference type="NCBI Taxonomy" id="150"/>
    <lineage>
        <taxon>Bacteria</taxon>
        <taxon>Pseudomonadati</taxon>
        <taxon>Spirochaetota</taxon>
        <taxon>Spirochaetia</taxon>
        <taxon>Spirochaetales</taxon>
        <taxon>Spirochaetaceae</taxon>
        <taxon>Spirochaeta</taxon>
    </lineage>
</organism>
<dbReference type="PANTHER" id="PTHR46429:SF1">
    <property type="entry name" value="23S RRNA (GUANOSINE-2'-O-)-METHYLTRANSFERASE RLMB"/>
    <property type="match status" value="1"/>
</dbReference>
<evidence type="ECO:0000256" key="1">
    <source>
        <dbReference type="ARBA" id="ARBA00022603"/>
    </source>
</evidence>
<proteinExistence type="predicted"/>
<dbReference type="Gene3D" id="3.40.1280.10">
    <property type="match status" value="1"/>
</dbReference>
<dbReference type="InterPro" id="IPR029026">
    <property type="entry name" value="tRNA_m1G_MTases_N"/>
</dbReference>
<dbReference type="InterPro" id="IPR029064">
    <property type="entry name" value="Ribosomal_eL30-like_sf"/>
</dbReference>
<reference evidence="5 6" key="1">
    <citation type="submission" date="2020-08" db="EMBL/GenBank/DDBJ databases">
        <title>Genomic Encyclopedia of Type Strains, Phase IV (KMG-IV): sequencing the most valuable type-strain genomes for metagenomic binning, comparative biology and taxonomic classification.</title>
        <authorList>
            <person name="Goeker M."/>
        </authorList>
    </citation>
    <scope>NUCLEOTIDE SEQUENCE [LARGE SCALE GENOMIC DNA]</scope>
    <source>
        <strain evidence="5 6">DSM 2461</strain>
    </source>
</reference>
<dbReference type="SUPFAM" id="SSF75217">
    <property type="entry name" value="alpha/beta knot"/>
    <property type="match status" value="1"/>
</dbReference>
<dbReference type="AlphaFoldDB" id="A0A841RAW5"/>
<name>A0A841RAW5_9SPIO</name>
<accession>A0A841RAW5</accession>
<gene>
    <name evidence="5" type="ORF">HNR50_002529</name>
</gene>
<dbReference type="GO" id="GO:0006396">
    <property type="term" value="P:RNA processing"/>
    <property type="evidence" value="ECO:0007669"/>
    <property type="project" value="InterPro"/>
</dbReference>
<evidence type="ECO:0000259" key="4">
    <source>
        <dbReference type="Pfam" id="PF08032"/>
    </source>
</evidence>
<sequence>MSEYITGFHGVEEALKKKNFEGTLFLSRKNKRIDQLRELAGKASVRVESISGEEMDKKCPGHKGFALYGKKTGGSSTDVDLDSFLRTFDKDNALVVILDGITDVHNYAAILRSADQFDADLVIIPSRRSASDNAVVSKISVGANNWVPVATVSNLTRAMKQLGESGFWIYGAHMEGEACYNLKLKGRTAIVMGSEGSGMSRIVRENCDGFIKIPTEGHVDSLNVSVAAGILMYETRRQHWSAK</sequence>
<dbReference type="PANTHER" id="PTHR46429">
    <property type="entry name" value="23S RRNA (GUANOSINE-2'-O-)-METHYLTRANSFERASE RLMB"/>
    <property type="match status" value="1"/>
</dbReference>
<dbReference type="NCBIfam" id="TIGR00186">
    <property type="entry name" value="rRNA_methyl_3"/>
    <property type="match status" value="1"/>
</dbReference>
<protein>
    <submittedName>
        <fullName evidence="5">23S rRNA (Guanosine2251-2'-O)-methyltransferase</fullName>
        <ecNumber evidence="5">2.1.1.185</ecNumber>
    </submittedName>
</protein>
<feature type="domain" description="RNA 2-O ribose methyltransferase substrate binding" evidence="4">
    <location>
        <begin position="4"/>
        <end position="67"/>
    </location>
</feature>
<keyword evidence="1 5" id="KW-0489">Methyltransferase</keyword>
<evidence type="ECO:0000313" key="5">
    <source>
        <dbReference type="EMBL" id="MBB6480856.1"/>
    </source>
</evidence>
<dbReference type="InterPro" id="IPR013123">
    <property type="entry name" value="SpoU_subst-bd"/>
</dbReference>
<dbReference type="SUPFAM" id="SSF55315">
    <property type="entry name" value="L30e-like"/>
    <property type="match status" value="1"/>
</dbReference>
<dbReference type="Pfam" id="PF00588">
    <property type="entry name" value="SpoU_methylase"/>
    <property type="match status" value="1"/>
</dbReference>
<feature type="domain" description="tRNA/rRNA methyltransferase SpoU type" evidence="3">
    <location>
        <begin position="94"/>
        <end position="233"/>
    </location>
</feature>
<dbReference type="GO" id="GO:0003723">
    <property type="term" value="F:RNA binding"/>
    <property type="evidence" value="ECO:0007669"/>
    <property type="project" value="InterPro"/>
</dbReference>
<evidence type="ECO:0000256" key="2">
    <source>
        <dbReference type="ARBA" id="ARBA00022679"/>
    </source>
</evidence>
<keyword evidence="2 5" id="KW-0808">Transferase</keyword>